<keyword evidence="3 6" id="KW-0812">Transmembrane</keyword>
<feature type="transmembrane region" description="Helical" evidence="6">
    <location>
        <begin position="20"/>
        <end position="42"/>
    </location>
</feature>
<dbReference type="PANTHER" id="PTHR30287">
    <property type="entry name" value="MEMBRANE COMPONENT OF PREDICTED ABC SUPERFAMILY METABOLITE UPTAKE TRANSPORTER"/>
    <property type="match status" value="1"/>
</dbReference>
<evidence type="ECO:0000259" key="7">
    <source>
        <dbReference type="Pfam" id="PF02687"/>
    </source>
</evidence>
<evidence type="ECO:0000313" key="9">
    <source>
        <dbReference type="Proteomes" id="UP000632535"/>
    </source>
</evidence>
<dbReference type="InterPro" id="IPR038766">
    <property type="entry name" value="Membrane_comp_ABC_pdt"/>
</dbReference>
<evidence type="ECO:0000256" key="1">
    <source>
        <dbReference type="ARBA" id="ARBA00004651"/>
    </source>
</evidence>
<keyword evidence="4 6" id="KW-1133">Transmembrane helix</keyword>
<gene>
    <name evidence="8" type="ORF">GCM10007368_35940</name>
</gene>
<keyword evidence="5 6" id="KW-0472">Membrane</keyword>
<feature type="transmembrane region" description="Helical" evidence="6">
    <location>
        <begin position="322"/>
        <end position="342"/>
    </location>
</feature>
<feature type="transmembrane region" description="Helical" evidence="6">
    <location>
        <begin position="263"/>
        <end position="284"/>
    </location>
</feature>
<dbReference type="PANTHER" id="PTHR30287:SF2">
    <property type="entry name" value="BLL1001 PROTEIN"/>
    <property type="match status" value="1"/>
</dbReference>
<evidence type="ECO:0000256" key="4">
    <source>
        <dbReference type="ARBA" id="ARBA00022989"/>
    </source>
</evidence>
<dbReference type="EMBL" id="BMDG01000014">
    <property type="protein sequence ID" value="GGI11385.1"/>
    <property type="molecule type" value="Genomic_DNA"/>
</dbReference>
<evidence type="ECO:0000256" key="2">
    <source>
        <dbReference type="ARBA" id="ARBA00022475"/>
    </source>
</evidence>
<feature type="domain" description="ABC3 transporter permease C-terminal" evidence="7">
    <location>
        <begin position="270"/>
        <end position="384"/>
    </location>
</feature>
<name>A0ABQ2BB50_9MICO</name>
<evidence type="ECO:0000313" key="8">
    <source>
        <dbReference type="EMBL" id="GGI11385.1"/>
    </source>
</evidence>
<dbReference type="Pfam" id="PF02687">
    <property type="entry name" value="FtsX"/>
    <property type="match status" value="2"/>
</dbReference>
<sequence>MSRSLAARYAAGDLRKNAGVDVALAVVLVLSAFLMATGAMVVERVFGSIDRLFEQAKPPHFLQMHVGEYDRAALESFAAEHPEIDAWVVEEMIGFDGAAVAWQRPGTQEAGDLADSLVDNLFVTQNAELDFLLDESGAVPRPSEGEVYVPVAYQQRFDLRVGDELEVTTDDGAVPLRVEGFVRDSQMASSLSPATRFLVSEADHAALEAGGGGAPEIIAEYRVTHQADLGGLQRAYQADPALPKNGEEVTYPMIRLINALSDGLVAVALMFASGVLVAIALLNLRFVIRGALEDEVREIGAMKAIGIRDAEISGLYLAKYRVMTALACVVGGGLAVAATTLLTRRMEVSYAAAPWELTTVLVPLGALALVYVVVVAICRGILRAVRKVEVVDALVHGSILGERQTARRARRQARRLRRGGLAAGRTGKVDVRLALADLRSDAGQWALVPVVFLLATLLVVLPTSLLNTLESPRFLTNMGMPRSDVLADLRFTDDVDGLRDDVLSDMAGDDRLTDVRAFAEVLYESPSEDGWATLRVDVGDHAGTIELLDGELPAAGQVALSTLNAQKFGVGPGDELTLRQDGATTTAVVSGVYQDITSGGDTAKMPATTPVADVTGAAGYAIHASTAPGADPAAVAAEYAERYPDAAVVPTEEYTRQTMATMTGALRNAAAASLAFGVGVALLITSLFLKLRLTRERRTRGILSAVGFSRREIVAQVRAKTLAAAALGTALGLLVAATAGELVVGGVMASANLGLARLDLVPDPWLVYLAYPLLLVSAAGLAAVALTARLRRADTSAWLRS</sequence>
<evidence type="ECO:0000256" key="3">
    <source>
        <dbReference type="ARBA" id="ARBA00022692"/>
    </source>
</evidence>
<feature type="transmembrane region" description="Helical" evidence="6">
    <location>
        <begin position="362"/>
        <end position="382"/>
    </location>
</feature>
<protein>
    <submittedName>
        <fullName evidence="8">ABC transporter permease</fullName>
    </submittedName>
</protein>
<dbReference type="RefSeq" id="WP_188525103.1">
    <property type="nucleotide sequence ID" value="NZ_BMDG01000014.1"/>
</dbReference>
<keyword evidence="9" id="KW-1185">Reference proteome</keyword>
<keyword evidence="2" id="KW-1003">Cell membrane</keyword>
<feature type="transmembrane region" description="Helical" evidence="6">
    <location>
        <begin position="721"/>
        <end position="745"/>
    </location>
</feature>
<dbReference type="Proteomes" id="UP000632535">
    <property type="component" value="Unassembled WGS sequence"/>
</dbReference>
<feature type="transmembrane region" description="Helical" evidence="6">
    <location>
        <begin position="445"/>
        <end position="466"/>
    </location>
</feature>
<evidence type="ECO:0000256" key="6">
    <source>
        <dbReference type="SAM" id="Phobius"/>
    </source>
</evidence>
<accession>A0ABQ2BB50</accession>
<reference evidence="9" key="1">
    <citation type="journal article" date="2019" name="Int. J. Syst. Evol. Microbiol.">
        <title>The Global Catalogue of Microorganisms (GCM) 10K type strain sequencing project: providing services to taxonomists for standard genome sequencing and annotation.</title>
        <authorList>
            <consortium name="The Broad Institute Genomics Platform"/>
            <consortium name="The Broad Institute Genome Sequencing Center for Infectious Disease"/>
            <person name="Wu L."/>
            <person name="Ma J."/>
        </authorList>
    </citation>
    <scope>NUCLEOTIDE SEQUENCE [LARGE SCALE GENOMIC DNA]</scope>
    <source>
        <strain evidence="9">CCM 8653</strain>
    </source>
</reference>
<comment type="caution">
    <text evidence="8">The sequence shown here is derived from an EMBL/GenBank/DDBJ whole genome shotgun (WGS) entry which is preliminary data.</text>
</comment>
<feature type="domain" description="ABC3 transporter permease C-terminal" evidence="7">
    <location>
        <begin position="674"/>
        <end position="793"/>
    </location>
</feature>
<feature type="transmembrane region" description="Helical" evidence="6">
    <location>
        <begin position="669"/>
        <end position="689"/>
    </location>
</feature>
<proteinExistence type="predicted"/>
<feature type="transmembrane region" description="Helical" evidence="6">
    <location>
        <begin position="765"/>
        <end position="786"/>
    </location>
</feature>
<evidence type="ECO:0000256" key="5">
    <source>
        <dbReference type="ARBA" id="ARBA00023136"/>
    </source>
</evidence>
<organism evidence="8 9">
    <name type="scientific">Isoptericola cucumis</name>
    <dbReference type="NCBI Taxonomy" id="1776856"/>
    <lineage>
        <taxon>Bacteria</taxon>
        <taxon>Bacillati</taxon>
        <taxon>Actinomycetota</taxon>
        <taxon>Actinomycetes</taxon>
        <taxon>Micrococcales</taxon>
        <taxon>Promicromonosporaceae</taxon>
        <taxon>Isoptericola</taxon>
    </lineage>
</organism>
<comment type="subcellular location">
    <subcellularLocation>
        <location evidence="1">Cell membrane</location>
        <topology evidence="1">Multi-pass membrane protein</topology>
    </subcellularLocation>
</comment>
<dbReference type="InterPro" id="IPR003838">
    <property type="entry name" value="ABC3_permease_C"/>
</dbReference>